<evidence type="ECO:0000313" key="9">
    <source>
        <dbReference type="Proteomes" id="UP000557344"/>
    </source>
</evidence>
<organism evidence="7 8">
    <name type="scientific">Rhizobium etli</name>
    <dbReference type="NCBI Taxonomy" id="29449"/>
    <lineage>
        <taxon>Bacteria</taxon>
        <taxon>Pseudomonadati</taxon>
        <taxon>Pseudomonadota</taxon>
        <taxon>Alphaproteobacteria</taxon>
        <taxon>Hyphomicrobiales</taxon>
        <taxon>Rhizobiaceae</taxon>
        <taxon>Rhizobium/Agrobacterium group</taxon>
        <taxon>Rhizobium</taxon>
    </lineage>
</organism>
<evidence type="ECO:0000256" key="1">
    <source>
        <dbReference type="ARBA" id="ARBA00004496"/>
    </source>
</evidence>
<keyword evidence="3 5" id="KW-0597">Phosphoprotein</keyword>
<evidence type="ECO:0000256" key="3">
    <source>
        <dbReference type="ARBA" id="ARBA00022553"/>
    </source>
</evidence>
<name>A0A7W7EHI0_RHIET</name>
<feature type="modified residue" description="O-(phosphoribosyl dephospho-coenzyme A)serine" evidence="5">
    <location>
        <position position="28"/>
    </location>
</feature>
<dbReference type="EMBL" id="JACIID010000021">
    <property type="protein sequence ID" value="MBB4539238.1"/>
    <property type="molecule type" value="Genomic_DNA"/>
</dbReference>
<comment type="subcellular location">
    <subcellularLocation>
        <location evidence="1">Cytoplasm</location>
    </subcellularLocation>
</comment>
<dbReference type="EMBL" id="JACIHU010000021">
    <property type="protein sequence ID" value="MBB4483403.1"/>
    <property type="molecule type" value="Genomic_DNA"/>
</dbReference>
<dbReference type="GO" id="GO:0005737">
    <property type="term" value="C:cytoplasm"/>
    <property type="evidence" value="ECO:0007669"/>
    <property type="project" value="UniProtKB-SubCell"/>
</dbReference>
<evidence type="ECO:0000256" key="4">
    <source>
        <dbReference type="NCBIfam" id="TIGR03130"/>
    </source>
</evidence>
<evidence type="ECO:0000313" key="7">
    <source>
        <dbReference type="EMBL" id="MBB4539238.1"/>
    </source>
</evidence>
<keyword evidence="2" id="KW-0963">Cytoplasm</keyword>
<comment type="PTM">
    <text evidence="5">Covalently binds the prosthetic group of malonate decarboxylase.</text>
</comment>
<dbReference type="Pfam" id="PF06857">
    <property type="entry name" value="ACP"/>
    <property type="match status" value="1"/>
</dbReference>
<evidence type="ECO:0000313" key="8">
    <source>
        <dbReference type="Proteomes" id="UP000523431"/>
    </source>
</evidence>
<dbReference type="InterPro" id="IPR009662">
    <property type="entry name" value="Malonate_deCO2ase_dsu"/>
</dbReference>
<gene>
    <name evidence="6" type="ORF">GGE46_006025</name>
    <name evidence="7" type="ORF">GGE57_006028</name>
</gene>
<dbReference type="Proteomes" id="UP000523431">
    <property type="component" value="Unassembled WGS sequence"/>
</dbReference>
<dbReference type="RefSeq" id="WP_183844489.1">
    <property type="nucleotide sequence ID" value="NZ_JACIHU010000021.1"/>
</dbReference>
<sequence>METLKIHHTSLGPAAGTIGSALVGVVASGNLEVLLERTIADTECTVEIATPVHGYDDVWKAVVADFVERTSPGGLRISINDGGARPDTVMLRLLQGVRTMEASHE</sequence>
<reference evidence="8 9" key="1">
    <citation type="submission" date="2020-08" db="EMBL/GenBank/DDBJ databases">
        <title>Genomic Encyclopedia of Type Strains, Phase IV (KMG-V): Genome sequencing to study the core and pangenomes of soil and plant-associated prokaryotes.</title>
        <authorList>
            <person name="Whitman W."/>
        </authorList>
    </citation>
    <scope>NUCLEOTIDE SEQUENCE [LARGE SCALE GENOMIC DNA]</scope>
    <source>
        <strain evidence="6 9">SEMIA 471</strain>
        <strain evidence="7 8">SEMIA 489</strain>
    </source>
</reference>
<dbReference type="Proteomes" id="UP000557344">
    <property type="component" value="Unassembled WGS sequence"/>
</dbReference>
<dbReference type="NCBIfam" id="TIGR03130">
    <property type="entry name" value="malonate_delta"/>
    <property type="match status" value="1"/>
</dbReference>
<evidence type="ECO:0000313" key="6">
    <source>
        <dbReference type="EMBL" id="MBB4483403.1"/>
    </source>
</evidence>
<accession>A0A7W7EHI0</accession>
<proteinExistence type="inferred from homology"/>
<comment type="caution">
    <text evidence="7">The sequence shown here is derived from an EMBL/GenBank/DDBJ whole genome shotgun (WGS) entry which is preliminary data.</text>
</comment>
<protein>
    <recommendedName>
        <fullName evidence="4">Malonate decarboxylase acyl carrier protein</fullName>
    </recommendedName>
</protein>
<dbReference type="InterPro" id="IPR023439">
    <property type="entry name" value="Mal_deCO2ase/Cit_lyase_ACP"/>
</dbReference>
<dbReference type="AlphaFoldDB" id="A0A7W7EHI0"/>
<dbReference type="HAMAP" id="MF_00710">
    <property type="entry name" value="Malonate_deCO2ase_dsu"/>
    <property type="match status" value="1"/>
</dbReference>
<evidence type="ECO:0000256" key="2">
    <source>
        <dbReference type="ARBA" id="ARBA00022490"/>
    </source>
</evidence>
<evidence type="ECO:0000256" key="5">
    <source>
        <dbReference type="PIRSR" id="PIRSR609662-50"/>
    </source>
</evidence>